<comment type="caution">
    <text evidence="1">The sequence shown here is derived from an EMBL/GenBank/DDBJ whole genome shotgun (WGS) entry which is preliminary data.</text>
</comment>
<gene>
    <name evidence="1" type="ORF">LARSCL_LOCUS21582</name>
</gene>
<reference evidence="1 2" key="1">
    <citation type="submission" date="2024-04" db="EMBL/GenBank/DDBJ databases">
        <authorList>
            <person name="Rising A."/>
            <person name="Reimegard J."/>
            <person name="Sonavane S."/>
            <person name="Akerstrom W."/>
            <person name="Nylinder S."/>
            <person name="Hedman E."/>
            <person name="Kallberg Y."/>
        </authorList>
    </citation>
    <scope>NUCLEOTIDE SEQUENCE [LARGE SCALE GENOMIC DNA]</scope>
</reference>
<dbReference type="AlphaFoldDB" id="A0AAV2BUS0"/>
<sequence length="48" mass="5233">MPKPSATRRGVSLRAFVAARSKDSSSKLFKAWDHHSHECVGLSACTSM</sequence>
<dbReference type="EMBL" id="CAXIEN010000519">
    <property type="protein sequence ID" value="CAL1299803.1"/>
    <property type="molecule type" value="Genomic_DNA"/>
</dbReference>
<dbReference type="Proteomes" id="UP001497382">
    <property type="component" value="Unassembled WGS sequence"/>
</dbReference>
<accession>A0AAV2BUS0</accession>
<organism evidence="1 2">
    <name type="scientific">Larinioides sclopetarius</name>
    <dbReference type="NCBI Taxonomy" id="280406"/>
    <lineage>
        <taxon>Eukaryota</taxon>
        <taxon>Metazoa</taxon>
        <taxon>Ecdysozoa</taxon>
        <taxon>Arthropoda</taxon>
        <taxon>Chelicerata</taxon>
        <taxon>Arachnida</taxon>
        <taxon>Araneae</taxon>
        <taxon>Araneomorphae</taxon>
        <taxon>Entelegynae</taxon>
        <taxon>Araneoidea</taxon>
        <taxon>Araneidae</taxon>
        <taxon>Larinioides</taxon>
    </lineage>
</organism>
<protein>
    <submittedName>
        <fullName evidence="1">Uncharacterized protein</fullName>
    </submittedName>
</protein>
<name>A0AAV2BUS0_9ARAC</name>
<feature type="non-terminal residue" evidence="1">
    <location>
        <position position="48"/>
    </location>
</feature>
<proteinExistence type="predicted"/>
<keyword evidence="2" id="KW-1185">Reference proteome</keyword>
<evidence type="ECO:0000313" key="1">
    <source>
        <dbReference type="EMBL" id="CAL1299803.1"/>
    </source>
</evidence>
<evidence type="ECO:0000313" key="2">
    <source>
        <dbReference type="Proteomes" id="UP001497382"/>
    </source>
</evidence>